<dbReference type="EMBL" id="JAPDRN010000002">
    <property type="protein sequence ID" value="KAJ9646865.1"/>
    <property type="molecule type" value="Genomic_DNA"/>
</dbReference>
<accession>A0AA38YG29</accession>
<comment type="caution">
    <text evidence="1">The sequence shown here is derived from an EMBL/GenBank/DDBJ whole genome shotgun (WGS) entry which is preliminary data.</text>
</comment>
<sequence length="211" mass="24374">MVTLKFAGFENTEYRLVVHKDILCQSPWFARRCEDTTFDGSISYPEITSKELGENLVNWLYFNTLPYSQADLAKTHDEGIRIGTEIVDAYCCAIGVGLEEYANALLDAFCTLAQEDMPWIRYLDRLQHIQPVGKGLRALVMKLLTWSILQVGWDHYIQEVNRELPQMVRKKGQFAESLIKCLADPEARTKLPVQQKKGRCKWHIHHLTKKC</sequence>
<proteinExistence type="predicted"/>
<dbReference type="Proteomes" id="UP001172681">
    <property type="component" value="Unassembled WGS sequence"/>
</dbReference>
<name>A0AA38YG29_9EURO</name>
<protein>
    <recommendedName>
        <fullName evidence="3">BTB domain-containing protein</fullName>
    </recommendedName>
</protein>
<evidence type="ECO:0000313" key="1">
    <source>
        <dbReference type="EMBL" id="KAJ9646865.1"/>
    </source>
</evidence>
<evidence type="ECO:0008006" key="3">
    <source>
        <dbReference type="Google" id="ProtNLM"/>
    </source>
</evidence>
<evidence type="ECO:0000313" key="2">
    <source>
        <dbReference type="Proteomes" id="UP001172681"/>
    </source>
</evidence>
<dbReference type="AlphaFoldDB" id="A0AA38YG29"/>
<gene>
    <name evidence="1" type="ORF">H2204_000557</name>
</gene>
<reference evidence="1" key="1">
    <citation type="submission" date="2022-10" db="EMBL/GenBank/DDBJ databases">
        <title>Culturing micro-colonial fungi from biological soil crusts in the Mojave desert and describing Neophaeococcomyces mojavensis, and introducing the new genera and species Taxawa tesnikishii.</title>
        <authorList>
            <person name="Kurbessoian T."/>
            <person name="Stajich J.E."/>
        </authorList>
    </citation>
    <scope>NUCLEOTIDE SEQUENCE</scope>
    <source>
        <strain evidence="1">TK_35</strain>
    </source>
</reference>
<organism evidence="1 2">
    <name type="scientific">Knufia peltigerae</name>
    <dbReference type="NCBI Taxonomy" id="1002370"/>
    <lineage>
        <taxon>Eukaryota</taxon>
        <taxon>Fungi</taxon>
        <taxon>Dikarya</taxon>
        <taxon>Ascomycota</taxon>
        <taxon>Pezizomycotina</taxon>
        <taxon>Eurotiomycetes</taxon>
        <taxon>Chaetothyriomycetidae</taxon>
        <taxon>Chaetothyriales</taxon>
        <taxon>Trichomeriaceae</taxon>
        <taxon>Knufia</taxon>
    </lineage>
</organism>
<keyword evidence="2" id="KW-1185">Reference proteome</keyword>